<gene>
    <name evidence="5" type="ORF">IAC32_07695</name>
</gene>
<comment type="caution">
    <text evidence="5">The sequence shown here is derived from an EMBL/GenBank/DDBJ whole genome shotgun (WGS) entry which is preliminary data.</text>
</comment>
<dbReference type="InterPro" id="IPR002563">
    <property type="entry name" value="Flavin_Rdtase-like_dom"/>
</dbReference>
<keyword evidence="2" id="KW-0285">Flavoprotein</keyword>
<dbReference type="Gene3D" id="2.30.110.10">
    <property type="entry name" value="Electron Transport, Fmn-binding Protein, Chain A"/>
    <property type="match status" value="1"/>
</dbReference>
<organism evidence="5 6">
    <name type="scientific">Candidatus Enterocola intestinipullorum</name>
    <dbReference type="NCBI Taxonomy" id="2840783"/>
    <lineage>
        <taxon>Bacteria</taxon>
        <taxon>Pseudomonadati</taxon>
        <taxon>Bacteroidota</taxon>
        <taxon>Bacteroidia</taxon>
        <taxon>Bacteroidales</taxon>
        <taxon>Candidatus Enterocola</taxon>
    </lineage>
</organism>
<dbReference type="InterPro" id="IPR012349">
    <property type="entry name" value="Split_barrel_FMN-bd"/>
</dbReference>
<name>A0A9D9EGE6_9BACT</name>
<protein>
    <submittedName>
        <fullName evidence="5">Flavin reductase family protein</fullName>
    </submittedName>
</protein>
<proteinExistence type="inferred from homology"/>
<evidence type="ECO:0000256" key="2">
    <source>
        <dbReference type="ARBA" id="ARBA00022630"/>
    </source>
</evidence>
<comment type="cofactor">
    <cofactor evidence="1">
        <name>FMN</name>
        <dbReference type="ChEBI" id="CHEBI:58210"/>
    </cofactor>
</comment>
<sequence length="188" mass="21171">MKIQWKPGTLIYPLPALMVSSGATEEEYNIFTASWTGTICSDPAMCYVSIRKSRLSHEIISRTRCFVLNLTTEELAKATDWCGVRSGRDYDKFKEMKLTPAKALMVNAPIIAESPINIECEVCEIKELGSHDMFIANVVNIQADEKYINPETGAFDMEAANLMAYSHGHYYKLGQEIGKFGWSVQKKK</sequence>
<dbReference type="SMART" id="SM00903">
    <property type="entry name" value="Flavin_Reduct"/>
    <property type="match status" value="1"/>
</dbReference>
<dbReference type="Pfam" id="PF01613">
    <property type="entry name" value="Flavin_Reduct"/>
    <property type="match status" value="1"/>
</dbReference>
<reference evidence="5" key="2">
    <citation type="journal article" date="2021" name="PeerJ">
        <title>Extensive microbial diversity within the chicken gut microbiome revealed by metagenomics and culture.</title>
        <authorList>
            <person name="Gilroy R."/>
            <person name="Ravi A."/>
            <person name="Getino M."/>
            <person name="Pursley I."/>
            <person name="Horton D.L."/>
            <person name="Alikhan N.F."/>
            <person name="Baker D."/>
            <person name="Gharbi K."/>
            <person name="Hall N."/>
            <person name="Watson M."/>
            <person name="Adriaenssens E.M."/>
            <person name="Foster-Nyarko E."/>
            <person name="Jarju S."/>
            <person name="Secka A."/>
            <person name="Antonio M."/>
            <person name="Oren A."/>
            <person name="Chaudhuri R.R."/>
            <person name="La Ragione R."/>
            <person name="Hildebrand F."/>
            <person name="Pallen M.J."/>
        </authorList>
    </citation>
    <scope>NUCLEOTIDE SEQUENCE</scope>
    <source>
        <strain evidence="5">D3-1215</strain>
    </source>
</reference>
<accession>A0A9D9EGE6</accession>
<evidence type="ECO:0000256" key="3">
    <source>
        <dbReference type="ARBA" id="ARBA00038054"/>
    </source>
</evidence>
<dbReference type="InterPro" id="IPR052174">
    <property type="entry name" value="Flavoredoxin"/>
</dbReference>
<evidence type="ECO:0000313" key="5">
    <source>
        <dbReference type="EMBL" id="MBO8447606.1"/>
    </source>
</evidence>
<dbReference type="GO" id="GO:0016646">
    <property type="term" value="F:oxidoreductase activity, acting on the CH-NH group of donors, NAD or NADP as acceptor"/>
    <property type="evidence" value="ECO:0007669"/>
    <property type="project" value="UniProtKB-ARBA"/>
</dbReference>
<feature type="domain" description="Flavin reductase like" evidence="4">
    <location>
        <begin position="9"/>
        <end position="157"/>
    </location>
</feature>
<reference evidence="5" key="1">
    <citation type="submission" date="2020-10" db="EMBL/GenBank/DDBJ databases">
        <authorList>
            <person name="Gilroy R."/>
        </authorList>
    </citation>
    <scope>NUCLEOTIDE SEQUENCE</scope>
    <source>
        <strain evidence="5">D3-1215</strain>
    </source>
</reference>
<dbReference type="PANTHER" id="PTHR43567">
    <property type="entry name" value="FLAVOREDOXIN-RELATED-RELATED"/>
    <property type="match status" value="1"/>
</dbReference>
<evidence type="ECO:0000259" key="4">
    <source>
        <dbReference type="SMART" id="SM00903"/>
    </source>
</evidence>
<evidence type="ECO:0000313" key="6">
    <source>
        <dbReference type="Proteomes" id="UP000823637"/>
    </source>
</evidence>
<dbReference type="SUPFAM" id="SSF50475">
    <property type="entry name" value="FMN-binding split barrel"/>
    <property type="match status" value="1"/>
</dbReference>
<dbReference type="EMBL" id="JADIMR010000117">
    <property type="protein sequence ID" value="MBO8447606.1"/>
    <property type="molecule type" value="Genomic_DNA"/>
</dbReference>
<comment type="similarity">
    <text evidence="3">Belongs to the flavoredoxin family.</text>
</comment>
<dbReference type="PANTHER" id="PTHR43567:SF1">
    <property type="entry name" value="FLAVOREDOXIN"/>
    <property type="match status" value="1"/>
</dbReference>
<evidence type="ECO:0000256" key="1">
    <source>
        <dbReference type="ARBA" id="ARBA00001917"/>
    </source>
</evidence>
<dbReference type="Proteomes" id="UP000823637">
    <property type="component" value="Unassembled WGS sequence"/>
</dbReference>
<dbReference type="AlphaFoldDB" id="A0A9D9EGE6"/>
<dbReference type="GO" id="GO:0010181">
    <property type="term" value="F:FMN binding"/>
    <property type="evidence" value="ECO:0007669"/>
    <property type="project" value="InterPro"/>
</dbReference>